<name>A0ABR3GE18_9PEZI</name>
<dbReference type="EMBL" id="JBBBZM010000102">
    <property type="protein sequence ID" value="KAL0634155.1"/>
    <property type="molecule type" value="Genomic_DNA"/>
</dbReference>
<reference evidence="2 3" key="1">
    <citation type="submission" date="2024-02" db="EMBL/GenBank/DDBJ databases">
        <title>Discinaceae phylogenomics.</title>
        <authorList>
            <person name="Dirks A.C."/>
            <person name="James T.Y."/>
        </authorList>
    </citation>
    <scope>NUCLEOTIDE SEQUENCE [LARGE SCALE GENOMIC DNA]</scope>
    <source>
        <strain evidence="2 3">ACD0624</strain>
    </source>
</reference>
<sequence>MPPRGPQIPLLKRAAILALHWHGRKSWIEISMMLLVHPETARKICVRAKERATDPTSFDDVLQHLEDLERPGRKHRIAKVKKLPSERPSSPRREITEDHSQMNIVREDALGGYGAGDFFRDVSGAGGEDLEQPGRNHRSARVGKLHALGTTGPEDEIGEHEGGGPKNFFDNGGGYGGERDGEFEWIE</sequence>
<evidence type="ECO:0000313" key="3">
    <source>
        <dbReference type="Proteomes" id="UP001447188"/>
    </source>
</evidence>
<evidence type="ECO:0000256" key="1">
    <source>
        <dbReference type="SAM" id="MobiDB-lite"/>
    </source>
</evidence>
<protein>
    <submittedName>
        <fullName evidence="2">Uncharacterized protein</fullName>
    </submittedName>
</protein>
<organism evidence="2 3">
    <name type="scientific">Discina gigas</name>
    <dbReference type="NCBI Taxonomy" id="1032678"/>
    <lineage>
        <taxon>Eukaryota</taxon>
        <taxon>Fungi</taxon>
        <taxon>Dikarya</taxon>
        <taxon>Ascomycota</taxon>
        <taxon>Pezizomycotina</taxon>
        <taxon>Pezizomycetes</taxon>
        <taxon>Pezizales</taxon>
        <taxon>Discinaceae</taxon>
        <taxon>Discina</taxon>
    </lineage>
</organism>
<keyword evidence="3" id="KW-1185">Reference proteome</keyword>
<accession>A0ABR3GE18</accession>
<evidence type="ECO:0000313" key="2">
    <source>
        <dbReference type="EMBL" id="KAL0634155.1"/>
    </source>
</evidence>
<comment type="caution">
    <text evidence="2">The sequence shown here is derived from an EMBL/GenBank/DDBJ whole genome shotgun (WGS) entry which is preliminary data.</text>
</comment>
<dbReference type="Proteomes" id="UP001447188">
    <property type="component" value="Unassembled WGS sequence"/>
</dbReference>
<feature type="compositionally biased region" description="Basic and acidic residues" evidence="1">
    <location>
        <begin position="177"/>
        <end position="187"/>
    </location>
</feature>
<feature type="region of interest" description="Disordered" evidence="1">
    <location>
        <begin position="124"/>
        <end position="187"/>
    </location>
</feature>
<gene>
    <name evidence="2" type="ORF">Q9L58_006893</name>
</gene>
<proteinExistence type="predicted"/>
<feature type="compositionally biased region" description="Basic residues" evidence="1">
    <location>
        <begin position="135"/>
        <end position="144"/>
    </location>
</feature>